<accession>A0A1B7LFV3</accession>
<comment type="caution">
    <text evidence="2">The sequence shown here is derived from an EMBL/GenBank/DDBJ whole genome shotgun (WGS) entry which is preliminary data.</text>
</comment>
<dbReference type="RefSeq" id="WP_066667441.1">
    <property type="nucleotide sequence ID" value="NZ_LYVF01000106.1"/>
</dbReference>
<dbReference type="InterPro" id="IPR021309">
    <property type="entry name" value="YgaP-like_TM"/>
</dbReference>
<reference evidence="2 3" key="1">
    <citation type="submission" date="2016-04" db="EMBL/GenBank/DDBJ databases">
        <authorList>
            <person name="Evans L.H."/>
            <person name="Alamgir A."/>
            <person name="Owens N."/>
            <person name="Weber N.D."/>
            <person name="Virtaneva K."/>
            <person name="Barbian K."/>
            <person name="Babar A."/>
            <person name="Rosenke K."/>
        </authorList>
    </citation>
    <scope>NUCLEOTIDE SEQUENCE [LARGE SCALE GENOMIC DNA]</scope>
    <source>
        <strain evidence="2 3">LMa1</strain>
    </source>
</reference>
<name>A0A1B7LFV3_9FIRM</name>
<evidence type="ECO:0000313" key="3">
    <source>
        <dbReference type="Proteomes" id="UP000078532"/>
    </source>
</evidence>
<protein>
    <recommendedName>
        <fullName evidence="1">Inner membrane protein YgaP-like transmembrane domain-containing protein</fullName>
    </recommendedName>
</protein>
<gene>
    <name evidence="2" type="ORF">A6M21_07845</name>
</gene>
<keyword evidence="3" id="KW-1185">Reference proteome</keyword>
<dbReference type="Proteomes" id="UP000078532">
    <property type="component" value="Unassembled WGS sequence"/>
</dbReference>
<evidence type="ECO:0000259" key="1">
    <source>
        <dbReference type="Pfam" id="PF11127"/>
    </source>
</evidence>
<dbReference type="AlphaFoldDB" id="A0A1B7LFV3"/>
<dbReference type="Pfam" id="PF11127">
    <property type="entry name" value="YgaP-like_TM"/>
    <property type="match status" value="1"/>
</dbReference>
<evidence type="ECO:0000313" key="2">
    <source>
        <dbReference type="EMBL" id="OAT83589.1"/>
    </source>
</evidence>
<organism evidence="2 3">
    <name type="scientific">Desulfotomaculum copahuensis</name>
    <dbReference type="NCBI Taxonomy" id="1838280"/>
    <lineage>
        <taxon>Bacteria</taxon>
        <taxon>Bacillati</taxon>
        <taxon>Bacillota</taxon>
        <taxon>Clostridia</taxon>
        <taxon>Eubacteriales</taxon>
        <taxon>Desulfotomaculaceae</taxon>
        <taxon>Desulfotomaculum</taxon>
    </lineage>
</organism>
<dbReference type="EMBL" id="LYVF01000106">
    <property type="protein sequence ID" value="OAT83589.1"/>
    <property type="molecule type" value="Genomic_DNA"/>
</dbReference>
<feature type="domain" description="Inner membrane protein YgaP-like transmembrane" evidence="1">
    <location>
        <begin position="4"/>
        <end position="59"/>
    </location>
</feature>
<proteinExistence type="predicted"/>
<sequence length="89" mass="10102">MYLKKNVGPADRVARIIGGAAAAAVARQPLFKVLGAFWVLEGITGYCLWYDVMNINTLPEGKKREEENEELKDFPMPEDVLRFRSRAMQ</sequence>
<dbReference type="OrthoDB" id="2087979at2"/>